<name>A0A3N4HC19_ASCIM</name>
<evidence type="ECO:0008006" key="5">
    <source>
        <dbReference type="Google" id="ProtNLM"/>
    </source>
</evidence>
<dbReference type="AlphaFoldDB" id="A0A3N4HC19"/>
<feature type="region of interest" description="Disordered" evidence="2">
    <location>
        <begin position="1"/>
        <end position="162"/>
    </location>
</feature>
<accession>A0A3N4HC19</accession>
<keyword evidence="1" id="KW-0175">Coiled coil</keyword>
<sequence length="482" mass="53680">MSDTNNHDDSTQTPSHQLLGGPLHSPTEDNGLPIQPSIDDHSEIASNSSQETNEVTALPESTNAGPSGLAPPLRTAVGRLPRQTSIPNLNPFNPGDSPYSFYNFNRRQNTIPDGSTPLFTTTPGNAPAGITPPNAPASESSHHDPKVESHHESNHEDDPIAPGYVCRPYPLALKGRAPTNPREIFEQLGNMIGDTNNDLNGAINKFYNQQRSANADITLGECVDRQFELLRHWIDLAAKAYEEQEEETEKHRRTLRNTRLNEAKATSALQEAQNTITTLEKENQALYTSVQQSANLIQQLKNTPTKNTSTTTNNSSPLGDSPNTGRIDITIPKALRVPLAAHPIPIFNGGGDIELTFEFIRAIEHHARLLDDDFNDAQKIKYVTTYLQGSVLQWAMEDWKHLIATAGIDPSWLNFLNAFRSTWVSENSHVYLTNKLEKMELKGNQIDQFNHNYTTTLHLLNRINLSAIPESDQYYQIYVLLI</sequence>
<feature type="compositionally biased region" description="Low complexity" evidence="2">
    <location>
        <begin position="301"/>
        <end position="317"/>
    </location>
</feature>
<feature type="coiled-coil region" evidence="1">
    <location>
        <begin position="234"/>
        <end position="289"/>
    </location>
</feature>
<feature type="compositionally biased region" description="Basic and acidic residues" evidence="2">
    <location>
        <begin position="140"/>
        <end position="158"/>
    </location>
</feature>
<dbReference type="Proteomes" id="UP000275078">
    <property type="component" value="Unassembled WGS sequence"/>
</dbReference>
<reference evidence="3 4" key="1">
    <citation type="journal article" date="2018" name="Nat. Ecol. Evol.">
        <title>Pezizomycetes genomes reveal the molecular basis of ectomycorrhizal truffle lifestyle.</title>
        <authorList>
            <person name="Murat C."/>
            <person name="Payen T."/>
            <person name="Noel B."/>
            <person name="Kuo A."/>
            <person name="Morin E."/>
            <person name="Chen J."/>
            <person name="Kohler A."/>
            <person name="Krizsan K."/>
            <person name="Balestrini R."/>
            <person name="Da Silva C."/>
            <person name="Montanini B."/>
            <person name="Hainaut M."/>
            <person name="Levati E."/>
            <person name="Barry K.W."/>
            <person name="Belfiori B."/>
            <person name="Cichocki N."/>
            <person name="Clum A."/>
            <person name="Dockter R.B."/>
            <person name="Fauchery L."/>
            <person name="Guy J."/>
            <person name="Iotti M."/>
            <person name="Le Tacon F."/>
            <person name="Lindquist E.A."/>
            <person name="Lipzen A."/>
            <person name="Malagnac F."/>
            <person name="Mello A."/>
            <person name="Molinier V."/>
            <person name="Miyauchi S."/>
            <person name="Poulain J."/>
            <person name="Riccioni C."/>
            <person name="Rubini A."/>
            <person name="Sitrit Y."/>
            <person name="Splivallo R."/>
            <person name="Traeger S."/>
            <person name="Wang M."/>
            <person name="Zifcakova L."/>
            <person name="Wipf D."/>
            <person name="Zambonelli A."/>
            <person name="Paolocci F."/>
            <person name="Nowrousian M."/>
            <person name="Ottonello S."/>
            <person name="Baldrian P."/>
            <person name="Spatafora J.W."/>
            <person name="Henrissat B."/>
            <person name="Nagy L.G."/>
            <person name="Aury J.M."/>
            <person name="Wincker P."/>
            <person name="Grigoriev I.V."/>
            <person name="Bonfante P."/>
            <person name="Martin F.M."/>
        </authorList>
    </citation>
    <scope>NUCLEOTIDE SEQUENCE [LARGE SCALE GENOMIC DNA]</scope>
    <source>
        <strain evidence="3 4">RN42</strain>
    </source>
</reference>
<evidence type="ECO:0000256" key="2">
    <source>
        <dbReference type="SAM" id="MobiDB-lite"/>
    </source>
</evidence>
<organism evidence="3 4">
    <name type="scientific">Ascobolus immersus RN42</name>
    <dbReference type="NCBI Taxonomy" id="1160509"/>
    <lineage>
        <taxon>Eukaryota</taxon>
        <taxon>Fungi</taxon>
        <taxon>Dikarya</taxon>
        <taxon>Ascomycota</taxon>
        <taxon>Pezizomycotina</taxon>
        <taxon>Pezizomycetes</taxon>
        <taxon>Pezizales</taxon>
        <taxon>Ascobolaceae</taxon>
        <taxon>Ascobolus</taxon>
    </lineage>
</organism>
<gene>
    <name evidence="3" type="ORF">BJ508DRAFT_335522</name>
</gene>
<evidence type="ECO:0000313" key="3">
    <source>
        <dbReference type="EMBL" id="RPA71952.1"/>
    </source>
</evidence>
<dbReference type="EMBL" id="ML119889">
    <property type="protein sequence ID" value="RPA71952.1"/>
    <property type="molecule type" value="Genomic_DNA"/>
</dbReference>
<keyword evidence="4" id="KW-1185">Reference proteome</keyword>
<feature type="compositionally biased region" description="Basic and acidic residues" evidence="2">
    <location>
        <begin position="1"/>
        <end position="10"/>
    </location>
</feature>
<feature type="region of interest" description="Disordered" evidence="2">
    <location>
        <begin position="301"/>
        <end position="325"/>
    </location>
</feature>
<feature type="compositionally biased region" description="Polar residues" evidence="2">
    <location>
        <begin position="82"/>
        <end position="91"/>
    </location>
</feature>
<protein>
    <recommendedName>
        <fullName evidence="5">Ty3 transposon capsid-like protein domain-containing protein</fullName>
    </recommendedName>
</protein>
<feature type="compositionally biased region" description="Polar residues" evidence="2">
    <location>
        <begin position="44"/>
        <end position="65"/>
    </location>
</feature>
<feature type="compositionally biased region" description="Polar residues" evidence="2">
    <location>
        <begin position="100"/>
        <end position="124"/>
    </location>
</feature>
<evidence type="ECO:0000313" key="4">
    <source>
        <dbReference type="Proteomes" id="UP000275078"/>
    </source>
</evidence>
<proteinExistence type="predicted"/>
<evidence type="ECO:0000256" key="1">
    <source>
        <dbReference type="SAM" id="Coils"/>
    </source>
</evidence>